<reference evidence="2" key="1">
    <citation type="submission" date="2021-01" db="EMBL/GenBank/DDBJ databases">
        <authorList>
            <person name="Corre E."/>
            <person name="Pelletier E."/>
            <person name="Niang G."/>
            <person name="Scheremetjew M."/>
            <person name="Finn R."/>
            <person name="Kale V."/>
            <person name="Holt S."/>
            <person name="Cochrane G."/>
            <person name="Meng A."/>
            <person name="Brown T."/>
            <person name="Cohen L."/>
        </authorList>
    </citation>
    <scope>NUCLEOTIDE SEQUENCE</scope>
    <source>
        <strain evidence="2">OF101</strain>
    </source>
</reference>
<evidence type="ECO:0000256" key="1">
    <source>
        <dbReference type="SAM" id="MobiDB-lite"/>
    </source>
</evidence>
<proteinExistence type="predicted"/>
<organism evidence="2">
    <name type="scientific">Alexandrium catenella</name>
    <name type="common">Red tide dinoflagellate</name>
    <name type="synonym">Gonyaulax catenella</name>
    <dbReference type="NCBI Taxonomy" id="2925"/>
    <lineage>
        <taxon>Eukaryota</taxon>
        <taxon>Sar</taxon>
        <taxon>Alveolata</taxon>
        <taxon>Dinophyceae</taxon>
        <taxon>Gonyaulacales</taxon>
        <taxon>Pyrocystaceae</taxon>
        <taxon>Alexandrium</taxon>
    </lineage>
</organism>
<name>A0A7S1LT24_ALECA</name>
<dbReference type="AlphaFoldDB" id="A0A7S1LT24"/>
<feature type="compositionally biased region" description="Basic and acidic residues" evidence="1">
    <location>
        <begin position="41"/>
        <end position="62"/>
    </location>
</feature>
<feature type="compositionally biased region" description="Basic and acidic residues" evidence="1">
    <location>
        <begin position="24"/>
        <end position="34"/>
    </location>
</feature>
<accession>A0A7S1LT24</accession>
<dbReference type="Gene3D" id="1.10.287.1490">
    <property type="match status" value="1"/>
</dbReference>
<sequence>MQESQAEDIRQRLDLLDKAHEDISQQLEELKRQQAQEQEASQERLKAEEERSAKDVAERGRLEGAQVAEIQSRLDSLEKAREDLGKEIAALGEAGQEAEEQRKEQGADLQEVQQRLGGMADAQGELRVAVDKADKDLEKTSSGLEEQMGALVQSTAELMGKVEELAPAEALKKLSARVDGGFSALLVRLETDKWMRENVDKVADNVSNSFLRLLDDSSQKLSGRMERCEQRLSELGS</sequence>
<feature type="region of interest" description="Disordered" evidence="1">
    <location>
        <begin position="88"/>
        <end position="107"/>
    </location>
</feature>
<protein>
    <submittedName>
        <fullName evidence="2">Uncharacterized protein</fullName>
    </submittedName>
</protein>
<evidence type="ECO:0000313" key="2">
    <source>
        <dbReference type="EMBL" id="CAD9112734.1"/>
    </source>
</evidence>
<feature type="region of interest" description="Disordered" evidence="1">
    <location>
        <begin position="24"/>
        <end position="69"/>
    </location>
</feature>
<gene>
    <name evidence="2" type="ORF">ACAT0790_LOCUS13295</name>
</gene>
<dbReference type="EMBL" id="HBGE01021986">
    <property type="protein sequence ID" value="CAD9112734.1"/>
    <property type="molecule type" value="Transcribed_RNA"/>
</dbReference>